<keyword evidence="3" id="KW-1185">Reference proteome</keyword>
<dbReference type="Proteomes" id="UP001610810">
    <property type="component" value="Unassembled WGS sequence"/>
</dbReference>
<evidence type="ECO:0000256" key="1">
    <source>
        <dbReference type="SAM" id="Phobius"/>
    </source>
</evidence>
<organism evidence="2 3">
    <name type="scientific">Streptomyces tendae</name>
    <dbReference type="NCBI Taxonomy" id="1932"/>
    <lineage>
        <taxon>Bacteria</taxon>
        <taxon>Bacillati</taxon>
        <taxon>Actinomycetota</taxon>
        <taxon>Actinomycetes</taxon>
        <taxon>Kitasatosporales</taxon>
        <taxon>Streptomycetaceae</taxon>
        <taxon>Streptomyces</taxon>
    </lineage>
</organism>
<sequence length="61" mass="5939">MKVSRYWKAVVAGAAAGTAALGTAVQDGTLTAGDGVAVVLAVLGTLGITWAVPNQKPADSA</sequence>
<dbReference type="EMBL" id="JBIQWK010000011">
    <property type="protein sequence ID" value="MFI0576125.1"/>
    <property type="molecule type" value="Genomic_DNA"/>
</dbReference>
<evidence type="ECO:0000313" key="2">
    <source>
        <dbReference type="EMBL" id="MFI0576125.1"/>
    </source>
</evidence>
<protein>
    <recommendedName>
        <fullName evidence="4">Holin</fullName>
    </recommendedName>
</protein>
<keyword evidence="1" id="KW-0472">Membrane</keyword>
<dbReference type="RefSeq" id="WP_398353370.1">
    <property type="nucleotide sequence ID" value="NZ_CBDRGV010000016.1"/>
</dbReference>
<evidence type="ECO:0000313" key="3">
    <source>
        <dbReference type="Proteomes" id="UP001610810"/>
    </source>
</evidence>
<keyword evidence="1" id="KW-0812">Transmembrane</keyword>
<name>A0ABW7S780_STRTE</name>
<accession>A0ABW7S780</accession>
<evidence type="ECO:0008006" key="4">
    <source>
        <dbReference type="Google" id="ProtNLM"/>
    </source>
</evidence>
<gene>
    <name evidence="2" type="ORF">ACH3YB_31315</name>
</gene>
<keyword evidence="1" id="KW-1133">Transmembrane helix</keyword>
<reference evidence="2 3" key="1">
    <citation type="submission" date="2024-10" db="EMBL/GenBank/DDBJ databases">
        <authorList>
            <person name="Wannawong T."/>
            <person name="Kuncharoen N."/>
            <person name="Mhuantong W."/>
        </authorList>
    </citation>
    <scope>NUCLEOTIDE SEQUENCE [LARGE SCALE GENOMIC DNA]</scope>
    <source>
        <strain evidence="2 3">CALK1-4</strain>
    </source>
</reference>
<feature type="transmembrane region" description="Helical" evidence="1">
    <location>
        <begin position="36"/>
        <end position="53"/>
    </location>
</feature>
<proteinExistence type="predicted"/>
<comment type="caution">
    <text evidence="2">The sequence shown here is derived from an EMBL/GenBank/DDBJ whole genome shotgun (WGS) entry which is preliminary data.</text>
</comment>